<evidence type="ECO:0000313" key="4">
    <source>
        <dbReference type="EMBL" id="VDP32349.1"/>
    </source>
</evidence>
<dbReference type="InterPro" id="IPR001944">
    <property type="entry name" value="Glycoside_Hdrlase_35"/>
</dbReference>
<reference evidence="4 5" key="1">
    <citation type="submission" date="2018-11" db="EMBL/GenBank/DDBJ databases">
        <authorList>
            <consortium name="Pathogen Informatics"/>
        </authorList>
    </citation>
    <scope>NUCLEOTIDE SEQUENCE [LARGE SCALE GENOMIC DNA]</scope>
    <source>
        <strain>Denwood</strain>
        <strain evidence="5">Zambia</strain>
    </source>
</reference>
<proteinExistence type="inferred from homology"/>
<dbReference type="GO" id="GO:0005975">
    <property type="term" value="P:carbohydrate metabolic process"/>
    <property type="evidence" value="ECO:0007669"/>
    <property type="project" value="InterPro"/>
</dbReference>
<dbReference type="Proteomes" id="UP000269396">
    <property type="component" value="Unassembled WGS sequence"/>
</dbReference>
<evidence type="ECO:0000313" key="5">
    <source>
        <dbReference type="Proteomes" id="UP000269396"/>
    </source>
</evidence>
<dbReference type="InterPro" id="IPR031330">
    <property type="entry name" value="Gly_Hdrlase_35_cat"/>
</dbReference>
<dbReference type="SUPFAM" id="SSF51445">
    <property type="entry name" value="(Trans)glycosidases"/>
    <property type="match status" value="1"/>
</dbReference>
<dbReference type="Gene3D" id="3.20.20.80">
    <property type="entry name" value="Glycosidases"/>
    <property type="match status" value="1"/>
</dbReference>
<evidence type="ECO:0000256" key="2">
    <source>
        <dbReference type="ARBA" id="ARBA00022801"/>
    </source>
</evidence>
<protein>
    <submittedName>
        <fullName evidence="4">Uncharacterized protein</fullName>
    </submittedName>
</protein>
<dbReference type="InterPro" id="IPR048913">
    <property type="entry name" value="BetaGal_gal-bd"/>
</dbReference>
<dbReference type="InterPro" id="IPR048912">
    <property type="entry name" value="BetaGal1-like_ABD1"/>
</dbReference>
<dbReference type="Pfam" id="PF21467">
    <property type="entry name" value="BetaGal_gal-bd"/>
    <property type="match status" value="1"/>
</dbReference>
<dbReference type="SUPFAM" id="SSF49785">
    <property type="entry name" value="Galactose-binding domain-like"/>
    <property type="match status" value="1"/>
</dbReference>
<accession>A0A183NVJ6</accession>
<keyword evidence="3" id="KW-0326">Glycosidase</keyword>
<name>A0A183NVJ6_9TREM</name>
<dbReference type="PANTHER" id="PTHR23421">
    <property type="entry name" value="BETA-GALACTOSIDASE RELATED"/>
    <property type="match status" value="1"/>
</dbReference>
<dbReference type="InterPro" id="IPR017853">
    <property type="entry name" value="GH"/>
</dbReference>
<comment type="similarity">
    <text evidence="1">Belongs to the glycosyl hydrolase 35 family.</text>
</comment>
<dbReference type="EMBL" id="UZAL01027410">
    <property type="protein sequence ID" value="VDP32349.1"/>
    <property type="molecule type" value="Genomic_DNA"/>
</dbReference>
<keyword evidence="2" id="KW-0378">Hydrolase</keyword>
<dbReference type="AlphaFoldDB" id="A0A183NVJ6"/>
<dbReference type="Gene3D" id="2.60.120.260">
    <property type="entry name" value="Galactose-binding domain-like"/>
    <property type="match status" value="2"/>
</dbReference>
<dbReference type="GO" id="GO:0004553">
    <property type="term" value="F:hydrolase activity, hydrolyzing O-glycosyl compounds"/>
    <property type="evidence" value="ECO:0007669"/>
    <property type="project" value="InterPro"/>
</dbReference>
<dbReference type="STRING" id="31246.A0A183NVJ6"/>
<dbReference type="Pfam" id="PF01301">
    <property type="entry name" value="Glyco_hydro_35"/>
    <property type="match status" value="1"/>
</dbReference>
<dbReference type="InterPro" id="IPR008979">
    <property type="entry name" value="Galactose-bd-like_sf"/>
</dbReference>
<keyword evidence="5" id="KW-1185">Reference proteome</keyword>
<dbReference type="Pfam" id="PF21317">
    <property type="entry name" value="BetaGal_ABD_1"/>
    <property type="match status" value="1"/>
</dbReference>
<gene>
    <name evidence="4" type="ORF">SMTD_LOCUS6132</name>
</gene>
<organism evidence="4 5">
    <name type="scientific">Schistosoma mattheei</name>
    <dbReference type="NCBI Taxonomy" id="31246"/>
    <lineage>
        <taxon>Eukaryota</taxon>
        <taxon>Metazoa</taxon>
        <taxon>Spiralia</taxon>
        <taxon>Lophotrochozoa</taxon>
        <taxon>Platyhelminthes</taxon>
        <taxon>Trematoda</taxon>
        <taxon>Digenea</taxon>
        <taxon>Strigeidida</taxon>
        <taxon>Schistosomatoidea</taxon>
        <taxon>Schistosomatidae</taxon>
        <taxon>Schistosoma</taxon>
    </lineage>
</organism>
<evidence type="ECO:0000256" key="3">
    <source>
        <dbReference type="ARBA" id="ARBA00023295"/>
    </source>
</evidence>
<sequence>MFHGGTNFGFWNGGARPESSITSYDYDAPISEAGDITRKYMIIRDLLFRRKGTEPPELPRNTTKISYGRVNMKFESHLLENKAPVTHSAFPLIMESLRQTFHGSIRYKNKTFQLNNMHDVSNLTIIAENAGHINYGSNMYSDVKGITGPVILNGKELRDWTMIPIRDPFAIVSTNKMKHFLSEKKWPVPGSIYHGAFIVEDLGDTFIQPDSFVRGIISVNGHHVGRFDQQQGPQFRLYVPKTFLKLGRNHITITELRGPIKDNPHHVHITFHDQMLWK</sequence>
<evidence type="ECO:0000256" key="1">
    <source>
        <dbReference type="ARBA" id="ARBA00009809"/>
    </source>
</evidence>